<sequence>RVLSGKMECKQDTENLRASTWYLKTSNDSIRVTKAACFDRYICWDQQEFTETCPSTLECKPNNFATNLAKSDT</sequence>
<keyword evidence="2" id="KW-1185">Reference proteome</keyword>
<protein>
    <submittedName>
        <fullName evidence="1">Uncharacterized protein</fullName>
    </submittedName>
</protein>
<reference evidence="2" key="1">
    <citation type="submission" date="2022-10" db="EMBL/GenBank/DDBJ databases">
        <title>Genome assembly of Pristionchus species.</title>
        <authorList>
            <person name="Yoshida K."/>
            <person name="Sommer R.J."/>
        </authorList>
    </citation>
    <scope>NUCLEOTIDE SEQUENCE [LARGE SCALE GENOMIC DNA]</scope>
    <source>
        <strain evidence="2">RS5460</strain>
    </source>
</reference>
<evidence type="ECO:0000313" key="2">
    <source>
        <dbReference type="Proteomes" id="UP001328107"/>
    </source>
</evidence>
<accession>A0AAN4ZGI2</accession>
<evidence type="ECO:0000313" key="1">
    <source>
        <dbReference type="EMBL" id="GMR38636.1"/>
    </source>
</evidence>
<proteinExistence type="predicted"/>
<comment type="caution">
    <text evidence="1">The sequence shown here is derived from an EMBL/GenBank/DDBJ whole genome shotgun (WGS) entry which is preliminary data.</text>
</comment>
<name>A0AAN4ZGI2_9BILA</name>
<gene>
    <name evidence="1" type="ORF">PMAYCL1PPCAC_08831</name>
</gene>
<dbReference type="Proteomes" id="UP001328107">
    <property type="component" value="Unassembled WGS sequence"/>
</dbReference>
<dbReference type="EMBL" id="BTRK01000002">
    <property type="protein sequence ID" value="GMR38636.1"/>
    <property type="molecule type" value="Genomic_DNA"/>
</dbReference>
<dbReference type="AlphaFoldDB" id="A0AAN4ZGI2"/>
<organism evidence="1 2">
    <name type="scientific">Pristionchus mayeri</name>
    <dbReference type="NCBI Taxonomy" id="1317129"/>
    <lineage>
        <taxon>Eukaryota</taxon>
        <taxon>Metazoa</taxon>
        <taxon>Ecdysozoa</taxon>
        <taxon>Nematoda</taxon>
        <taxon>Chromadorea</taxon>
        <taxon>Rhabditida</taxon>
        <taxon>Rhabditina</taxon>
        <taxon>Diplogasteromorpha</taxon>
        <taxon>Diplogasteroidea</taxon>
        <taxon>Neodiplogasteridae</taxon>
        <taxon>Pristionchus</taxon>
    </lineage>
</organism>
<feature type="non-terminal residue" evidence="1">
    <location>
        <position position="73"/>
    </location>
</feature>
<feature type="non-terminal residue" evidence="1">
    <location>
        <position position="1"/>
    </location>
</feature>